<comment type="caution">
    <text evidence="1">The sequence shown here is derived from an EMBL/GenBank/DDBJ whole genome shotgun (WGS) entry which is preliminary data.</text>
</comment>
<accession>A0A2M7VIA8</accession>
<evidence type="ECO:0000313" key="1">
    <source>
        <dbReference type="EMBL" id="PJA01568.1"/>
    </source>
</evidence>
<evidence type="ECO:0000313" key="2">
    <source>
        <dbReference type="Proteomes" id="UP000229364"/>
    </source>
</evidence>
<proteinExistence type="predicted"/>
<dbReference type="SUPFAM" id="SSF56672">
    <property type="entry name" value="DNA/RNA polymerases"/>
    <property type="match status" value="1"/>
</dbReference>
<organism evidence="1 2">
    <name type="scientific">bacterium (Candidatus Gribaldobacteria) CG_4_10_14_0_2_um_filter_41_16</name>
    <dbReference type="NCBI Taxonomy" id="2014265"/>
    <lineage>
        <taxon>Bacteria</taxon>
        <taxon>Candidatus Gribaldobacteria</taxon>
    </lineage>
</organism>
<reference evidence="2" key="1">
    <citation type="submission" date="2017-09" db="EMBL/GenBank/DDBJ databases">
        <title>Depth-based differentiation of microbial function through sediment-hosted aquifers and enrichment of novel symbionts in the deep terrestrial subsurface.</title>
        <authorList>
            <person name="Probst A.J."/>
            <person name="Ladd B."/>
            <person name="Jarett J.K."/>
            <person name="Geller-Mcgrath D.E."/>
            <person name="Sieber C.M.K."/>
            <person name="Emerson J.B."/>
            <person name="Anantharaman K."/>
            <person name="Thomas B.C."/>
            <person name="Malmstrom R."/>
            <person name="Stieglmeier M."/>
            <person name="Klingl A."/>
            <person name="Woyke T."/>
            <person name="Ryan C.M."/>
            <person name="Banfield J.F."/>
        </authorList>
    </citation>
    <scope>NUCLEOTIDE SEQUENCE [LARGE SCALE GENOMIC DNA]</scope>
</reference>
<dbReference type="AlphaFoldDB" id="A0A2M7VIA8"/>
<gene>
    <name evidence="1" type="ORF">COX74_02060</name>
</gene>
<dbReference type="EMBL" id="PFPR01000049">
    <property type="protein sequence ID" value="PJA01568.1"/>
    <property type="molecule type" value="Genomic_DNA"/>
</dbReference>
<protein>
    <submittedName>
        <fullName evidence="1">Uncharacterized protein</fullName>
    </submittedName>
</protein>
<name>A0A2M7VIA8_9BACT</name>
<sequence>MHFNLNSGRYKHGGYKKFIVTDNKRRQISVASVRDRVVHRLLYEYLNKIYDKTFIYDAWSCRKNKGLIAAIERTQKFLRKYKNSFIWRADIRKFFDNADHQILLKILFLRVKDTKAMNIIREIIVSYSAPIRERESKSAAPWYANRQFNQPNFCQHIS</sequence>
<dbReference type="Proteomes" id="UP000229364">
    <property type="component" value="Unassembled WGS sequence"/>
</dbReference>
<dbReference type="InterPro" id="IPR043502">
    <property type="entry name" value="DNA/RNA_pol_sf"/>
</dbReference>